<keyword evidence="4" id="KW-0346">Stress response</keyword>
<dbReference type="InterPro" id="IPR002068">
    <property type="entry name" value="A-crystallin/Hsp20_dom"/>
</dbReference>
<sequence length="92" mass="10507">MPGYQEDDLSVSLKGSRLLIEGKKEEKLEEDNDKWIHRGISQGQFTLQFDLGKNVKIEKADLSSGLLTIAIEYELPEEEKRQTIAIENKDKS</sequence>
<protein>
    <submittedName>
        <fullName evidence="4">Heat shock protein</fullName>
    </submittedName>
</protein>
<evidence type="ECO:0000256" key="2">
    <source>
        <dbReference type="RuleBase" id="RU003616"/>
    </source>
</evidence>
<dbReference type="PROSITE" id="PS01031">
    <property type="entry name" value="SHSP"/>
    <property type="match status" value="1"/>
</dbReference>
<feature type="domain" description="SHSP" evidence="3">
    <location>
        <begin position="1"/>
        <end position="89"/>
    </location>
</feature>
<evidence type="ECO:0000313" key="5">
    <source>
        <dbReference type="Proteomes" id="UP000254191"/>
    </source>
</evidence>
<reference evidence="4 5" key="1">
    <citation type="submission" date="2018-06" db="EMBL/GenBank/DDBJ databases">
        <authorList>
            <consortium name="Pathogen Informatics"/>
            <person name="Doyle S."/>
        </authorList>
    </citation>
    <scope>NUCLEOTIDE SEQUENCE [LARGE SCALE GENOMIC DNA]</scope>
    <source>
        <strain evidence="4 5">NCTC11938</strain>
    </source>
</reference>
<dbReference type="AlphaFoldDB" id="A0A379FFN8"/>
<dbReference type="Pfam" id="PF00011">
    <property type="entry name" value="HSP20"/>
    <property type="match status" value="1"/>
</dbReference>
<evidence type="ECO:0000259" key="3">
    <source>
        <dbReference type="PROSITE" id="PS01031"/>
    </source>
</evidence>
<dbReference type="PANTHER" id="PTHR47062:SF1">
    <property type="entry name" value="SMALL HEAT SHOCK PROTEIN IBPA"/>
    <property type="match status" value="1"/>
</dbReference>
<dbReference type="Proteomes" id="UP000254191">
    <property type="component" value="Unassembled WGS sequence"/>
</dbReference>
<dbReference type="InterPro" id="IPR008978">
    <property type="entry name" value="HSP20-like_chaperone"/>
</dbReference>
<evidence type="ECO:0000313" key="4">
    <source>
        <dbReference type="EMBL" id="SUC18398.1"/>
    </source>
</evidence>
<proteinExistence type="inferred from homology"/>
<evidence type="ECO:0000256" key="1">
    <source>
        <dbReference type="PROSITE-ProRule" id="PRU00285"/>
    </source>
</evidence>
<comment type="similarity">
    <text evidence="1 2">Belongs to the small heat shock protein (HSP20) family.</text>
</comment>
<dbReference type="SUPFAM" id="SSF49764">
    <property type="entry name" value="HSP20-like chaperones"/>
    <property type="match status" value="1"/>
</dbReference>
<name>A0A379FFN8_PROMI</name>
<accession>A0A379FFN8</accession>
<dbReference type="PANTHER" id="PTHR47062">
    <property type="match status" value="1"/>
</dbReference>
<organism evidence="4 5">
    <name type="scientific">Proteus mirabilis</name>
    <dbReference type="NCBI Taxonomy" id="584"/>
    <lineage>
        <taxon>Bacteria</taxon>
        <taxon>Pseudomonadati</taxon>
        <taxon>Pseudomonadota</taxon>
        <taxon>Gammaproteobacteria</taxon>
        <taxon>Enterobacterales</taxon>
        <taxon>Morganellaceae</taxon>
        <taxon>Proteus</taxon>
    </lineage>
</organism>
<gene>
    <name evidence="4" type="primary">ibpB</name>
    <name evidence="4" type="ORF">NCTC11938_00724</name>
</gene>
<dbReference type="Gene3D" id="2.60.40.790">
    <property type="match status" value="1"/>
</dbReference>
<dbReference type="EMBL" id="UGTS01000004">
    <property type="protein sequence ID" value="SUC18398.1"/>
    <property type="molecule type" value="Genomic_DNA"/>
</dbReference>